<keyword evidence="1" id="KW-0500">Molybdenum</keyword>
<evidence type="ECO:0000256" key="2">
    <source>
        <dbReference type="ARBA" id="ARBA00023002"/>
    </source>
</evidence>
<feature type="domain" description="Aldehyde oxidase/xanthine dehydrogenase a/b hammerhead" evidence="3">
    <location>
        <begin position="18"/>
        <end position="126"/>
    </location>
</feature>
<dbReference type="Gene3D" id="3.30.365.10">
    <property type="entry name" value="Aldehyde oxidase/xanthine dehydrogenase, molybdopterin binding domain"/>
    <property type="match status" value="4"/>
</dbReference>
<dbReference type="Pfam" id="PF02738">
    <property type="entry name" value="MoCoBD_1"/>
    <property type="match status" value="1"/>
</dbReference>
<dbReference type="GO" id="GO:0005506">
    <property type="term" value="F:iron ion binding"/>
    <property type="evidence" value="ECO:0007669"/>
    <property type="project" value="InterPro"/>
</dbReference>
<dbReference type="SUPFAM" id="SSF54665">
    <property type="entry name" value="CO dehydrogenase molybdoprotein N-domain-like"/>
    <property type="match status" value="1"/>
</dbReference>
<sequence length="723" mass="76436">MSVVGQPVDRVDGPLKVTGNALYVADNKVDRLAYGYLVTSTIALGTITSMHTEEAVKAPGVLAVYSPDNPLKLFAYTQNQNDENKPPLQDKEIRYHGQVIALVVAETFEQARDAASLIKTTYAAKQPTAEFDPAKATPPLSGTPEVNILAPGVPSIDAALAASEVTVTATYTTPVNHHIAMEPHATLASWTGDHLTIYTVSQGVRLVTARLATTLGVDQAKIYVHNPHVGGGFGNKWGNWAQVPITAAAARALGRPIKTVLTREQTFTVVGHRPASSQTVSLGAKRDGTLTAIKHVGISSLSPASNFYEQVANTSLAMYASPNIHVSRKIVRLDVPPTTIMRAPGESNGSFALESALDELAEKLGMDPLEIRRKNDSPVAPNNGRRWSSKHLDECYRIGAEKFGWSRRNPVPKSVVDGDWYVGMGVGTATYSAGRGEASIKVRFQADGTVKVSGTAADLGTGQSTVFSIIAADKLGIPVTKVIPELGDSTSPAAANAGGSSSTSTNGPAVQVATDAAIQALVKFAAETPGSPFHGKETRYADGWLVTEGRSMTFGALLTELDVPAVEATATSPRVNDPVHAFRSFGATFAEVRVNRWTGEPRVSRMLCVVDAGTIINEKTARSQIVGGLIMGMGHALLEDTRLEASGRFANTNMASYLVPVNADVPPIDVHFLNYPDTKLSALGARGIGEFSIVGAAGAIAGAIHNATGKRIRELPVTLDKLL</sequence>
<dbReference type="PANTHER" id="PTHR11908">
    <property type="entry name" value="XANTHINE DEHYDROGENASE"/>
    <property type="match status" value="1"/>
</dbReference>
<evidence type="ECO:0000313" key="5">
    <source>
        <dbReference type="Proteomes" id="UP000192674"/>
    </source>
</evidence>
<evidence type="ECO:0000259" key="3">
    <source>
        <dbReference type="SMART" id="SM01008"/>
    </source>
</evidence>
<dbReference type="InterPro" id="IPR008274">
    <property type="entry name" value="AldOxase/xan_DH_MoCoBD1"/>
</dbReference>
<dbReference type="InterPro" id="IPR037165">
    <property type="entry name" value="AldOxase/xan_DH_Mopterin-bd_sf"/>
</dbReference>
<dbReference type="GO" id="GO:0016491">
    <property type="term" value="F:oxidoreductase activity"/>
    <property type="evidence" value="ECO:0007669"/>
    <property type="project" value="UniProtKB-KW"/>
</dbReference>
<dbReference type="Pfam" id="PF01315">
    <property type="entry name" value="Ald_Xan_dh_C"/>
    <property type="match status" value="1"/>
</dbReference>
<name>A0A1Y5XUI2_KIBAR</name>
<gene>
    <name evidence="4" type="ORF">SAMN05661093_05698</name>
</gene>
<dbReference type="InterPro" id="IPR000674">
    <property type="entry name" value="Ald_Oxase/Xan_DH_a/b"/>
</dbReference>
<dbReference type="EMBL" id="FWXV01000005">
    <property type="protein sequence ID" value="SMD18120.1"/>
    <property type="molecule type" value="Genomic_DNA"/>
</dbReference>
<keyword evidence="2" id="KW-0560">Oxidoreductase</keyword>
<proteinExistence type="predicted"/>
<protein>
    <submittedName>
        <fullName evidence="4">Xanthine dehydrogenase YagR molybdenum-binding subunit</fullName>
    </submittedName>
</protein>
<evidence type="ECO:0000256" key="1">
    <source>
        <dbReference type="ARBA" id="ARBA00022505"/>
    </source>
</evidence>
<keyword evidence="5" id="KW-1185">Reference proteome</keyword>
<dbReference type="RefSeq" id="WP_084429983.1">
    <property type="nucleotide sequence ID" value="NZ_FWXV01000005.1"/>
</dbReference>
<dbReference type="SUPFAM" id="SSF56003">
    <property type="entry name" value="Molybdenum cofactor-binding domain"/>
    <property type="match status" value="1"/>
</dbReference>
<dbReference type="Pfam" id="PF20256">
    <property type="entry name" value="MoCoBD_2"/>
    <property type="match status" value="1"/>
</dbReference>
<dbReference type="InterPro" id="IPR036856">
    <property type="entry name" value="Ald_Oxase/Xan_DH_a/b_sf"/>
</dbReference>
<dbReference type="SMART" id="SM01008">
    <property type="entry name" value="Ald_Xan_dh_C"/>
    <property type="match status" value="1"/>
</dbReference>
<dbReference type="InterPro" id="IPR046867">
    <property type="entry name" value="AldOxase/xan_DH_MoCoBD2"/>
</dbReference>
<dbReference type="Gene3D" id="3.90.1170.50">
    <property type="entry name" value="Aldehyde oxidase/xanthine dehydrogenase, a/b hammerhead"/>
    <property type="match status" value="1"/>
</dbReference>
<dbReference type="AlphaFoldDB" id="A0A1Y5XUI2"/>
<dbReference type="OrthoDB" id="135295at2"/>
<reference evidence="4 5" key="1">
    <citation type="submission" date="2017-04" db="EMBL/GenBank/DDBJ databases">
        <authorList>
            <person name="Afonso C.L."/>
            <person name="Miller P.J."/>
            <person name="Scott M.A."/>
            <person name="Spackman E."/>
            <person name="Goraichik I."/>
            <person name="Dimitrov K.M."/>
            <person name="Suarez D.L."/>
            <person name="Swayne D.E."/>
        </authorList>
    </citation>
    <scope>NUCLEOTIDE SEQUENCE [LARGE SCALE GENOMIC DNA]</scope>
    <source>
        <strain evidence="4 5">DSM 43828</strain>
    </source>
</reference>
<evidence type="ECO:0000313" key="4">
    <source>
        <dbReference type="EMBL" id="SMD18120.1"/>
    </source>
</evidence>
<accession>A0A1Y5XUI2</accession>
<dbReference type="InterPro" id="IPR016208">
    <property type="entry name" value="Ald_Oxase/xanthine_DH-like"/>
</dbReference>
<dbReference type="PANTHER" id="PTHR11908:SF132">
    <property type="entry name" value="ALDEHYDE OXIDASE 1-RELATED"/>
    <property type="match status" value="1"/>
</dbReference>
<dbReference type="Proteomes" id="UP000192674">
    <property type="component" value="Unassembled WGS sequence"/>
</dbReference>
<organism evidence="4 5">
    <name type="scientific">Kibdelosporangium aridum</name>
    <dbReference type="NCBI Taxonomy" id="2030"/>
    <lineage>
        <taxon>Bacteria</taxon>
        <taxon>Bacillati</taxon>
        <taxon>Actinomycetota</taxon>
        <taxon>Actinomycetes</taxon>
        <taxon>Pseudonocardiales</taxon>
        <taxon>Pseudonocardiaceae</taxon>
        <taxon>Kibdelosporangium</taxon>
    </lineage>
</organism>